<dbReference type="OrthoDB" id="9007851at2"/>
<dbReference type="AlphaFoldDB" id="A0A1G8CJV8"/>
<keyword evidence="1" id="KW-1133">Transmembrane helix</keyword>
<name>A0A1G8CJV8_9BURK</name>
<proteinExistence type="predicted"/>
<reference evidence="2 3" key="1">
    <citation type="submission" date="2016-10" db="EMBL/GenBank/DDBJ databases">
        <authorList>
            <person name="de Groot N.N."/>
        </authorList>
    </citation>
    <scope>NUCLEOTIDE SEQUENCE [LARGE SCALE GENOMIC DNA]</scope>
    <source>
        <strain evidence="2 3">LMG 2247</strain>
    </source>
</reference>
<evidence type="ECO:0000256" key="1">
    <source>
        <dbReference type="SAM" id="Phobius"/>
    </source>
</evidence>
<evidence type="ECO:0000313" key="3">
    <source>
        <dbReference type="Proteomes" id="UP000199706"/>
    </source>
</evidence>
<accession>A0A1G8CJV8</accession>
<sequence>MSNFLFDLATNLAILATLLIACHLCNLAKRDLALNGGYVYLVLATTALVFDATLTFCVFADAPSRYGKFSSTNAFVERACAYTLTCALALYCARRVRLHRNKAKAGDALVIRTSPYTESQLPM</sequence>
<dbReference type="Proteomes" id="UP000199706">
    <property type="component" value="Unassembled WGS sequence"/>
</dbReference>
<protein>
    <submittedName>
        <fullName evidence="2">Uncharacterized protein</fullName>
    </submittedName>
</protein>
<dbReference type="EMBL" id="FNCJ01000010">
    <property type="protein sequence ID" value="SDH45493.1"/>
    <property type="molecule type" value="Genomic_DNA"/>
</dbReference>
<keyword evidence="1" id="KW-0812">Transmembrane</keyword>
<dbReference type="RefSeq" id="WP_090686601.1">
    <property type="nucleotide sequence ID" value="NZ_CADERL010000009.1"/>
</dbReference>
<keyword evidence="1" id="KW-0472">Membrane</keyword>
<organism evidence="2 3">
    <name type="scientific">Paraburkholderia phenazinium</name>
    <dbReference type="NCBI Taxonomy" id="60549"/>
    <lineage>
        <taxon>Bacteria</taxon>
        <taxon>Pseudomonadati</taxon>
        <taxon>Pseudomonadota</taxon>
        <taxon>Betaproteobacteria</taxon>
        <taxon>Burkholderiales</taxon>
        <taxon>Burkholderiaceae</taxon>
        <taxon>Paraburkholderia</taxon>
    </lineage>
</organism>
<gene>
    <name evidence="2" type="ORF">SAMN05216466_11034</name>
</gene>
<evidence type="ECO:0000313" key="2">
    <source>
        <dbReference type="EMBL" id="SDH45493.1"/>
    </source>
</evidence>
<feature type="transmembrane region" description="Helical" evidence="1">
    <location>
        <begin position="37"/>
        <end position="60"/>
    </location>
</feature>